<dbReference type="PANTHER" id="PTHR35901:SF1">
    <property type="entry name" value="EXONUCLEASE VAPC9"/>
    <property type="match status" value="1"/>
</dbReference>
<evidence type="ECO:0000313" key="12">
    <source>
        <dbReference type="Proteomes" id="UP000062475"/>
    </source>
</evidence>
<proteinExistence type="predicted"/>
<evidence type="ECO:0000313" key="2">
    <source>
        <dbReference type="EMBL" id="AIM26502.1"/>
    </source>
</evidence>
<dbReference type="EMBL" id="CP012172">
    <property type="protein sequence ID" value="AKV73495.1"/>
    <property type="molecule type" value="Genomic_DNA"/>
</dbReference>
<evidence type="ECO:0000313" key="4">
    <source>
        <dbReference type="EMBL" id="AKV75737.1"/>
    </source>
</evidence>
<gene>
    <name evidence="2" type="ORF">HA72_0338</name>
    <name evidence="3" type="ORF">MsedA_0351</name>
    <name evidence="4" type="ORF">MsedB_0351</name>
    <name evidence="5" type="ORF">MsedC_0350</name>
    <name evidence="6" type="ORF">MsedD_0351</name>
    <name evidence="7" type="ORF">MsedE_0351</name>
</gene>
<evidence type="ECO:0000313" key="11">
    <source>
        <dbReference type="Proteomes" id="UP000062398"/>
    </source>
</evidence>
<protein>
    <submittedName>
        <fullName evidence="3">Toxin VapC</fullName>
    </submittedName>
</protein>
<dbReference type="EMBL" id="CP012175">
    <property type="protein sequence ID" value="AKV80229.1"/>
    <property type="molecule type" value="Genomic_DNA"/>
</dbReference>
<reference evidence="7 9" key="3">
    <citation type="submission" date="2015-07" db="EMBL/GenBank/DDBJ databases">
        <title>Physiological, transcriptional responses and genome re-sequencing of acid resistant extremely thermoacidophilic Metallosphaera sedula SARC-M1.</title>
        <authorList>
            <person name="Ai C."/>
            <person name="McCarthy S."/>
            <person name="Eckrich V."/>
            <person name="Rudrappa D."/>
            <person name="Qiu G."/>
            <person name="Blum P."/>
        </authorList>
    </citation>
    <scope>NUCLEOTIDE SEQUENCE [LARGE SCALE GENOMIC DNA]</scope>
    <source>
        <strain evidence="7 9">SARC-M1</strain>
    </source>
</reference>
<dbReference type="InterPro" id="IPR029060">
    <property type="entry name" value="PIN-like_dom_sf"/>
</dbReference>
<evidence type="ECO:0000313" key="9">
    <source>
        <dbReference type="Proteomes" id="UP000056255"/>
    </source>
</evidence>
<dbReference type="InterPro" id="IPR051619">
    <property type="entry name" value="TypeII_TA_RNase_PINc/VapC"/>
</dbReference>
<evidence type="ECO:0000313" key="13">
    <source>
        <dbReference type="Proteomes" id="UP000068832"/>
    </source>
</evidence>
<dbReference type="EMBL" id="CP012174">
    <property type="protein sequence ID" value="AKV77984.1"/>
    <property type="molecule type" value="Genomic_DNA"/>
</dbReference>
<dbReference type="Proteomes" id="UP000061362">
    <property type="component" value="Chromosome"/>
</dbReference>
<reference evidence="2 8" key="1">
    <citation type="journal article" date="2014" name="J. Bacteriol.">
        <title>Role of an Archaeal PitA Transporter in the Copper and Arsenic Resistance of Metallosphaera sedula, an Extreme Thermoacidophile.</title>
        <authorList>
            <person name="McCarthy S."/>
            <person name="Ai C."/>
            <person name="Wheaton G."/>
            <person name="Tevatia R."/>
            <person name="Eckrich V."/>
            <person name="Kelly R."/>
            <person name="Blum P."/>
        </authorList>
    </citation>
    <scope>NUCLEOTIDE SEQUENCE [LARGE SCALE GENOMIC DNA]</scope>
    <source>
        <strain evidence="2 8">CuR1</strain>
    </source>
</reference>
<accession>A0A088E3X7</accession>
<evidence type="ECO:0000313" key="10">
    <source>
        <dbReference type="Proteomes" id="UP000061362"/>
    </source>
</evidence>
<dbReference type="AlphaFoldDB" id="A0A088E3X7"/>
<reference evidence="10 11" key="2">
    <citation type="journal article" date="2015" name="Genome Announc.">
        <title>Complete Genome Sequences of Evolved Arsenate-Resistant Metallosphaera sedula Strains.</title>
        <authorList>
            <person name="Ai C."/>
            <person name="McCarthy S."/>
            <person name="Schackwitz W."/>
            <person name="Martin J."/>
            <person name="Lipzen A."/>
            <person name="Blum P."/>
        </authorList>
    </citation>
    <scope>NUCLEOTIDE SEQUENCE [LARGE SCALE GENOMIC DNA]</scope>
    <source>
        <strain evidence="5 11">ARS120-1</strain>
        <strain evidence="6 10">ARS120-2</strain>
        <strain evidence="3 13">ARS50-1</strain>
        <strain evidence="4 12">ARS50-2</strain>
    </source>
</reference>
<dbReference type="InterPro" id="IPR044153">
    <property type="entry name" value="PIN_Pae0151-like"/>
</dbReference>
<dbReference type="RefSeq" id="WP_011921483.1">
    <property type="nucleotide sequence ID" value="NZ_AP019770.1"/>
</dbReference>
<dbReference type="PANTHER" id="PTHR35901">
    <property type="entry name" value="RIBONUCLEASE VAPC3"/>
    <property type="match status" value="1"/>
</dbReference>
<dbReference type="CDD" id="cd09873">
    <property type="entry name" value="PIN_Pae0151-like"/>
    <property type="match status" value="1"/>
</dbReference>
<dbReference type="PATRIC" id="fig|43687.5.peg.348"/>
<dbReference type="Proteomes" id="UP000062398">
    <property type="component" value="Chromosome"/>
</dbReference>
<dbReference type="Proteomes" id="UP000056255">
    <property type="component" value="Chromosome"/>
</dbReference>
<dbReference type="Proteomes" id="UP000062475">
    <property type="component" value="Chromosome"/>
</dbReference>
<dbReference type="EMBL" id="CP012173">
    <property type="protein sequence ID" value="AKV75737.1"/>
    <property type="molecule type" value="Genomic_DNA"/>
</dbReference>
<sequence>MSYLFDSSSIYRAILERRVDLLGGNYTAPLARFELGNIIWKEVSLRKNLTKEEGLKLTTYIENVLDAMIIAEVNMVRTEMIAISNDITCYDASFVSLASDLNVQLVTEDEKLRRKIGKKGIVNVISLDEVER</sequence>
<evidence type="ECO:0000313" key="8">
    <source>
        <dbReference type="Proteomes" id="UP000029084"/>
    </source>
</evidence>
<dbReference type="Proteomes" id="UP000068832">
    <property type="component" value="Chromosome"/>
</dbReference>
<dbReference type="Gene3D" id="3.40.50.1010">
    <property type="entry name" value="5'-nuclease"/>
    <property type="match status" value="1"/>
</dbReference>
<keyword evidence="1" id="KW-0460">Magnesium</keyword>
<evidence type="ECO:0000313" key="7">
    <source>
        <dbReference type="EMBL" id="AKV82475.1"/>
    </source>
</evidence>
<evidence type="ECO:0000313" key="5">
    <source>
        <dbReference type="EMBL" id="AKV77984.1"/>
    </source>
</evidence>
<dbReference type="SUPFAM" id="SSF88723">
    <property type="entry name" value="PIN domain-like"/>
    <property type="match status" value="1"/>
</dbReference>
<organism evidence="2 8">
    <name type="scientific">Metallosphaera sedula</name>
    <dbReference type="NCBI Taxonomy" id="43687"/>
    <lineage>
        <taxon>Archaea</taxon>
        <taxon>Thermoproteota</taxon>
        <taxon>Thermoprotei</taxon>
        <taxon>Sulfolobales</taxon>
        <taxon>Sulfolobaceae</taxon>
        <taxon>Metallosphaera</taxon>
    </lineage>
</organism>
<evidence type="ECO:0000256" key="1">
    <source>
        <dbReference type="ARBA" id="ARBA00022842"/>
    </source>
</evidence>
<dbReference type="GeneID" id="91754785"/>
<dbReference type="OrthoDB" id="168412at2157"/>
<dbReference type="EMBL" id="CP008822">
    <property type="protein sequence ID" value="AIM26502.1"/>
    <property type="molecule type" value="Genomic_DNA"/>
</dbReference>
<dbReference type="EMBL" id="CP012176">
    <property type="protein sequence ID" value="AKV82475.1"/>
    <property type="molecule type" value="Genomic_DNA"/>
</dbReference>
<dbReference type="OMA" id="GHINCRD"/>
<dbReference type="Proteomes" id="UP000029084">
    <property type="component" value="Chromosome"/>
</dbReference>
<evidence type="ECO:0000313" key="6">
    <source>
        <dbReference type="EMBL" id="AKV80229.1"/>
    </source>
</evidence>
<name>A0A088E3X7_9CREN</name>
<evidence type="ECO:0000313" key="3">
    <source>
        <dbReference type="EMBL" id="AKV73495.1"/>
    </source>
</evidence>